<dbReference type="RefSeq" id="WP_259011574.1">
    <property type="nucleotide sequence ID" value="NZ_JARZAK010000002.1"/>
</dbReference>
<keyword evidence="4" id="KW-0732">Signal</keyword>
<accession>A0ABU5HN31</accession>
<evidence type="ECO:0008006" key="7">
    <source>
        <dbReference type="Google" id="ProtNLM"/>
    </source>
</evidence>
<keyword evidence="2 3" id="KW-0802">TPR repeat</keyword>
<organism evidence="5 6">
    <name type="scientific">Bacteroides vicugnae</name>
    <dbReference type="NCBI Taxonomy" id="3037989"/>
    <lineage>
        <taxon>Bacteria</taxon>
        <taxon>Pseudomonadati</taxon>
        <taxon>Bacteroidota</taxon>
        <taxon>Bacteroidia</taxon>
        <taxon>Bacteroidales</taxon>
        <taxon>Bacteroidaceae</taxon>
        <taxon>Bacteroides</taxon>
    </lineage>
</organism>
<dbReference type="SUPFAM" id="SSF48452">
    <property type="entry name" value="TPR-like"/>
    <property type="match status" value="1"/>
</dbReference>
<reference evidence="5 6" key="1">
    <citation type="submission" date="2023-04" db="EMBL/GenBank/DDBJ databases">
        <title>Bacteroides pacosi sp. nov., isolated from the fecal material of an alpaca.</title>
        <authorList>
            <person name="Miller S."/>
            <person name="Hendry M."/>
            <person name="King J."/>
            <person name="Sankaranarayanan K."/>
            <person name="Lawson P.A."/>
        </authorList>
    </citation>
    <scope>NUCLEOTIDE SEQUENCE [LARGE SCALE GENOMIC DNA]</scope>
    <source>
        <strain evidence="5 6">A2-P53</strain>
    </source>
</reference>
<keyword evidence="6" id="KW-1185">Reference proteome</keyword>
<proteinExistence type="predicted"/>
<dbReference type="PROSITE" id="PS50293">
    <property type="entry name" value="TPR_REGION"/>
    <property type="match status" value="1"/>
</dbReference>
<dbReference type="PROSITE" id="PS50005">
    <property type="entry name" value="TPR"/>
    <property type="match status" value="2"/>
</dbReference>
<dbReference type="SMART" id="SM00028">
    <property type="entry name" value="TPR"/>
    <property type="match status" value="5"/>
</dbReference>
<evidence type="ECO:0000313" key="6">
    <source>
        <dbReference type="Proteomes" id="UP001292913"/>
    </source>
</evidence>
<feature type="signal peptide" evidence="4">
    <location>
        <begin position="1"/>
        <end position="18"/>
    </location>
</feature>
<dbReference type="Gene3D" id="1.25.40.10">
    <property type="entry name" value="Tetratricopeptide repeat domain"/>
    <property type="match status" value="2"/>
</dbReference>
<comment type="caution">
    <text evidence="5">The sequence shown here is derived from an EMBL/GenBank/DDBJ whole genome shotgun (WGS) entry which is preliminary data.</text>
</comment>
<dbReference type="Pfam" id="PF13181">
    <property type="entry name" value="TPR_8"/>
    <property type="match status" value="1"/>
</dbReference>
<keyword evidence="1" id="KW-0677">Repeat</keyword>
<protein>
    <recommendedName>
        <fullName evidence="7">Tetratricopeptide repeat protein</fullName>
    </recommendedName>
</protein>
<dbReference type="PANTHER" id="PTHR45586">
    <property type="entry name" value="TPR REPEAT-CONTAINING PROTEIN PA4667"/>
    <property type="match status" value="1"/>
</dbReference>
<dbReference type="InterPro" id="IPR051012">
    <property type="entry name" value="CellSynth/LPSAsmb/PSIAsmb"/>
</dbReference>
<feature type="chain" id="PRO_5046081050" description="Tetratricopeptide repeat protein" evidence="4">
    <location>
        <begin position="19"/>
        <end position="448"/>
    </location>
</feature>
<dbReference type="InterPro" id="IPR019734">
    <property type="entry name" value="TPR_rpt"/>
</dbReference>
<dbReference type="EMBL" id="JARZAK010000002">
    <property type="protein sequence ID" value="MDY7256972.1"/>
    <property type="molecule type" value="Genomic_DNA"/>
</dbReference>
<feature type="repeat" description="TPR" evidence="3">
    <location>
        <begin position="81"/>
        <end position="114"/>
    </location>
</feature>
<evidence type="ECO:0000256" key="2">
    <source>
        <dbReference type="ARBA" id="ARBA00022803"/>
    </source>
</evidence>
<name>A0ABU5HN31_9BACE</name>
<dbReference type="PANTHER" id="PTHR45586:SF1">
    <property type="entry name" value="LIPOPOLYSACCHARIDE ASSEMBLY PROTEIN B"/>
    <property type="match status" value="1"/>
</dbReference>
<evidence type="ECO:0000256" key="4">
    <source>
        <dbReference type="SAM" id="SignalP"/>
    </source>
</evidence>
<dbReference type="InterPro" id="IPR011990">
    <property type="entry name" value="TPR-like_helical_dom_sf"/>
</dbReference>
<gene>
    <name evidence="5" type="ORF">QHG74_04490</name>
</gene>
<dbReference type="Proteomes" id="UP001292913">
    <property type="component" value="Unassembled WGS sequence"/>
</dbReference>
<sequence>MKRIIILFFLGCTIPLMAQHTDHIQEAMANYDYETALSLIAQKKSTPHLLLQKGKALRGLGLTTEALSTYEEIISNDTTNARAFIEAAECCRALAKYNQALKYYEHALDLNPENKYVRIQYISLLLTQQKFRDALGESSLMTEKDSSAIVLHLQAQSFEGMGELLPAAGCYYNIQEKYPDDYLAATKLGALNISGSYFDEAIEATEKYRQIDSTNISVNRQNALAYCLKRDYPTAIRRYEYLVSQGDSTFHTCYYLGISYYAVEKYYEAHDFLEVARKYDPDNINLLYYLGRACSKTSWKKEGVNYLEKAIELSIPKDSSMTRLYIGMTDCYKMAQMHKEQIESIKERYQQYDKQNHKLLYDMAYIYFYALKDKKNTERCLEAFLKTRPKDSEKEEPEINEEGELILGKSNYYNAAANWLKVLRDKQKVEEFFQNGHSTSMKNEQNNK</sequence>
<feature type="repeat" description="TPR" evidence="3">
    <location>
        <begin position="250"/>
        <end position="283"/>
    </location>
</feature>
<evidence type="ECO:0000256" key="3">
    <source>
        <dbReference type="PROSITE-ProRule" id="PRU00339"/>
    </source>
</evidence>
<evidence type="ECO:0000313" key="5">
    <source>
        <dbReference type="EMBL" id="MDY7256972.1"/>
    </source>
</evidence>
<evidence type="ECO:0000256" key="1">
    <source>
        <dbReference type="ARBA" id="ARBA00022737"/>
    </source>
</evidence>